<feature type="transmembrane region" description="Helical" evidence="47">
    <location>
        <begin position="65"/>
        <end position="86"/>
    </location>
</feature>
<dbReference type="InterPro" id="IPR000109">
    <property type="entry name" value="POT_fam"/>
</dbReference>
<dbReference type="GO" id="GO:0006857">
    <property type="term" value="P:oligopeptide transport"/>
    <property type="evidence" value="ECO:0007669"/>
    <property type="project" value="InterPro"/>
</dbReference>
<keyword evidence="6 45" id="KW-0812">Transmembrane</keyword>
<comment type="catalytic activity">
    <reaction evidence="14">
        <text>a dipeptide(out) + H(+)(out) = a dipeptide(in) + H(+)(in)</text>
        <dbReference type="Rhea" id="RHEA:64392"/>
        <dbReference type="ChEBI" id="CHEBI:15378"/>
        <dbReference type="ChEBI" id="CHEBI:90799"/>
    </reaction>
    <physiologicalReaction direction="left-to-right" evidence="14">
        <dbReference type="Rhea" id="RHEA:64393"/>
    </physiologicalReaction>
</comment>
<feature type="transmembrane region" description="Helical" evidence="47">
    <location>
        <begin position="173"/>
        <end position="193"/>
    </location>
</feature>
<feature type="compositionally biased region" description="Basic and acidic residues" evidence="46">
    <location>
        <begin position="684"/>
        <end position="698"/>
    </location>
</feature>
<evidence type="ECO:0000256" key="46">
    <source>
        <dbReference type="SAM" id="MobiDB-lite"/>
    </source>
</evidence>
<comment type="catalytic activity">
    <reaction evidence="42">
        <text>L-alanyl-L-aspartate(out) + 2 H(+)(out) = L-alanyl-L-aspartate(in) + 2 H(+)(in)</text>
        <dbReference type="Rhea" id="RHEA:71695"/>
        <dbReference type="ChEBI" id="CHEBI:15378"/>
        <dbReference type="ChEBI" id="CHEBI:74363"/>
    </reaction>
    <physiologicalReaction direction="left-to-right" evidence="42">
        <dbReference type="Rhea" id="RHEA:71696"/>
    </physiologicalReaction>
</comment>
<evidence type="ECO:0000256" key="21">
    <source>
        <dbReference type="ARBA" id="ARBA00036681"/>
    </source>
</evidence>
<evidence type="ECO:0000256" key="17">
    <source>
        <dbReference type="ARBA" id="ARBA00036064"/>
    </source>
</evidence>
<evidence type="ECO:0000256" key="27">
    <source>
        <dbReference type="ARBA" id="ARBA00043099"/>
    </source>
</evidence>
<evidence type="ECO:0000256" key="12">
    <source>
        <dbReference type="ARBA" id="ARBA00023180"/>
    </source>
</evidence>
<evidence type="ECO:0000256" key="45">
    <source>
        <dbReference type="RuleBase" id="RU003755"/>
    </source>
</evidence>
<evidence type="ECO:0000256" key="31">
    <source>
        <dbReference type="ARBA" id="ARBA00050377"/>
    </source>
</evidence>
<evidence type="ECO:0000256" key="43">
    <source>
        <dbReference type="ARBA" id="ARBA00052549"/>
    </source>
</evidence>
<feature type="transmembrane region" description="Helical" evidence="47">
    <location>
        <begin position="12"/>
        <end position="30"/>
    </location>
</feature>
<dbReference type="PROSITE" id="PS01022">
    <property type="entry name" value="PTR2_1"/>
    <property type="match status" value="1"/>
</dbReference>
<dbReference type="Proteomes" id="UP000007635">
    <property type="component" value="Chromosome I"/>
</dbReference>
<dbReference type="SUPFAM" id="SSF103473">
    <property type="entry name" value="MFS general substrate transporter"/>
    <property type="match status" value="1"/>
</dbReference>
<comment type="similarity">
    <text evidence="3 45">Belongs to the major facilitator superfamily. Proton-dependent oligopeptide transporter (POT/PTR) (TC 2.A.17) family.</text>
</comment>
<comment type="catalytic activity">
    <reaction evidence="17">
        <text>glycyl-L-glutamate(out) + 2 H(+)(out) = glycyl-L-glutamate(in) + 2 H(+)(in)</text>
        <dbReference type="Rhea" id="RHEA:71691"/>
        <dbReference type="ChEBI" id="CHEBI:15378"/>
        <dbReference type="ChEBI" id="CHEBI:73784"/>
    </reaction>
    <physiologicalReaction direction="left-to-right" evidence="17">
        <dbReference type="Rhea" id="RHEA:71692"/>
    </physiologicalReaction>
</comment>
<evidence type="ECO:0000256" key="33">
    <source>
        <dbReference type="ARBA" id="ARBA00050915"/>
    </source>
</evidence>
<comment type="catalytic activity">
    <reaction evidence="31">
        <text>L-lysyl-glycine(out) + H(+)(out) = L-lysyl-glycine(in) + H(+)(in)</text>
        <dbReference type="Rhea" id="RHEA:71679"/>
        <dbReference type="ChEBI" id="CHEBI:15378"/>
        <dbReference type="ChEBI" id="CHEBI:191202"/>
    </reaction>
    <physiologicalReaction direction="left-to-right" evidence="31">
        <dbReference type="Rhea" id="RHEA:71680"/>
    </physiologicalReaction>
    <physiologicalReaction direction="right-to-left" evidence="31">
        <dbReference type="Rhea" id="RHEA:71681"/>
    </physiologicalReaction>
</comment>
<feature type="transmembrane region" description="Helical" evidence="47">
    <location>
        <begin position="604"/>
        <end position="624"/>
    </location>
</feature>
<comment type="catalytic activity">
    <reaction evidence="18">
        <text>glycylglycyl-L-proline(out) + H(+)(out) = glycylglycyl-L-proline(in) + H(+)(in)</text>
        <dbReference type="Rhea" id="RHEA:64440"/>
        <dbReference type="ChEBI" id="CHEBI:15378"/>
        <dbReference type="ChEBI" id="CHEBI:155851"/>
    </reaction>
    <physiologicalReaction direction="left-to-right" evidence="18">
        <dbReference type="Rhea" id="RHEA:64441"/>
    </physiologicalReaction>
</comment>
<comment type="catalytic activity">
    <reaction evidence="39">
        <text>N(alpha)-formyl-L-methionyl-L-leucyl-L-phenylalanine(out) + 2 H(+)(out) = N(alpha)-formyl-L-methionyl-L-leucyl-L-phenylalanine(in) + 2 H(+)(in)</text>
        <dbReference type="Rhea" id="RHEA:75399"/>
        <dbReference type="ChEBI" id="CHEBI:15378"/>
        <dbReference type="ChEBI" id="CHEBI:194314"/>
    </reaction>
</comment>
<dbReference type="AlphaFoldDB" id="A0AAQ4NTP9"/>
<comment type="catalytic activity">
    <reaction evidence="22">
        <text>an L-amino acid tripeptide(out) + H(+)(out) = an L-amino acid tripeptide(in) + H(+)(in)</text>
        <dbReference type="Rhea" id="RHEA:64400"/>
        <dbReference type="ChEBI" id="CHEBI:15378"/>
        <dbReference type="ChEBI" id="CHEBI:155837"/>
    </reaction>
    <physiologicalReaction direction="left-to-right" evidence="22">
        <dbReference type="Rhea" id="RHEA:64401"/>
    </physiologicalReaction>
</comment>
<dbReference type="Pfam" id="PF00854">
    <property type="entry name" value="PTR2"/>
    <property type="match status" value="2"/>
</dbReference>
<comment type="catalytic activity">
    <reaction evidence="16">
        <text>glycyl-L-leucine(out) + H(+)(out) = glycyl-L-leucine(in) + H(+)(in)</text>
        <dbReference type="Rhea" id="RHEA:71675"/>
        <dbReference type="ChEBI" id="CHEBI:15378"/>
        <dbReference type="ChEBI" id="CHEBI:143163"/>
    </reaction>
    <physiologicalReaction direction="left-to-right" evidence="16">
        <dbReference type="Rhea" id="RHEA:71676"/>
    </physiologicalReaction>
</comment>
<comment type="catalytic activity">
    <reaction evidence="34">
        <text>L-tyrosylglycine(out) + H(+)(out) = L-tyrosylglycine(in) + H(+)(in)</text>
        <dbReference type="Rhea" id="RHEA:71711"/>
        <dbReference type="ChEBI" id="CHEBI:15378"/>
        <dbReference type="ChEBI" id="CHEBI:191210"/>
    </reaction>
    <physiologicalReaction direction="left-to-right" evidence="34">
        <dbReference type="Rhea" id="RHEA:71712"/>
    </physiologicalReaction>
</comment>
<dbReference type="InterPro" id="IPR036259">
    <property type="entry name" value="MFS_trans_sf"/>
</dbReference>
<evidence type="ECO:0000256" key="25">
    <source>
        <dbReference type="ARBA" id="ARBA00041329"/>
    </source>
</evidence>
<comment type="catalytic activity">
    <reaction evidence="37">
        <text>L-alanyl-L-prolylglycine(out) + H(+)(out) = L-alanyl-L-prolylglycine(in) + H(+)(in)</text>
        <dbReference type="Rhea" id="RHEA:64432"/>
        <dbReference type="ChEBI" id="CHEBI:15378"/>
        <dbReference type="ChEBI" id="CHEBI:155849"/>
    </reaction>
    <physiologicalReaction direction="left-to-right" evidence="37">
        <dbReference type="Rhea" id="RHEA:64433"/>
    </physiologicalReaction>
</comment>
<reference evidence="48" key="3">
    <citation type="submission" date="2025-09" db="UniProtKB">
        <authorList>
            <consortium name="Ensembl"/>
        </authorList>
    </citation>
    <scope>IDENTIFICATION</scope>
</reference>
<evidence type="ECO:0000256" key="2">
    <source>
        <dbReference type="ARBA" id="ARBA00004651"/>
    </source>
</evidence>
<feature type="transmembrane region" description="Helical" evidence="47">
    <location>
        <begin position="205"/>
        <end position="232"/>
    </location>
</feature>
<keyword evidence="11 47" id="KW-0472">Membrane</keyword>
<evidence type="ECO:0000256" key="6">
    <source>
        <dbReference type="ARBA" id="ARBA00022692"/>
    </source>
</evidence>
<reference evidence="48 49" key="1">
    <citation type="journal article" date="2021" name="G3 (Bethesda)">
        <title>Improved contiguity of the threespine stickleback genome using long-read sequencing.</title>
        <authorList>
            <person name="Nath S."/>
            <person name="Shaw D.E."/>
            <person name="White M.A."/>
        </authorList>
    </citation>
    <scope>NUCLEOTIDE SEQUENCE [LARGE SCALE GENOMIC DNA]</scope>
    <source>
        <strain evidence="48 49">Lake Benthic</strain>
    </source>
</reference>
<feature type="transmembrane region" description="Helical" evidence="47">
    <location>
        <begin position="572"/>
        <end position="592"/>
    </location>
</feature>
<comment type="subcellular location">
    <subcellularLocation>
        <location evidence="1">Apical cell membrane</location>
    </subcellularLocation>
    <subcellularLocation>
        <location evidence="2">Cell membrane</location>
        <topology evidence="2">Multi-pass membrane protein</topology>
    </subcellularLocation>
    <subcellularLocation>
        <location evidence="45">Membrane</location>
        <topology evidence="45">Multi-pass membrane protein</topology>
    </subcellularLocation>
</comment>
<comment type="catalytic activity">
    <reaction evidence="43">
        <text>L-methionyl-L-phenylalanyl-L-methionine(out) + H(+)(out) = L-methionyl-L-phenylalanyl-L-methionine(in) + H(+)(in)</text>
        <dbReference type="Rhea" id="RHEA:71719"/>
        <dbReference type="ChEBI" id="CHEBI:15378"/>
        <dbReference type="ChEBI" id="CHEBI:191211"/>
    </reaction>
    <physiologicalReaction direction="left-to-right" evidence="43">
        <dbReference type="Rhea" id="RHEA:71720"/>
    </physiologicalReaction>
</comment>
<feature type="transmembrane region" description="Helical" evidence="47">
    <location>
        <begin position="336"/>
        <end position="357"/>
    </location>
</feature>
<comment type="catalytic activity">
    <reaction evidence="15">
        <text>carnosine(out) + H(+)(out) = carnosine(in) + H(+)(in)</text>
        <dbReference type="Rhea" id="RHEA:64404"/>
        <dbReference type="ChEBI" id="CHEBI:15378"/>
        <dbReference type="ChEBI" id="CHEBI:57485"/>
    </reaction>
    <physiologicalReaction direction="left-to-right" evidence="15">
        <dbReference type="Rhea" id="RHEA:64405"/>
    </physiologicalReaction>
</comment>
<comment type="catalytic activity">
    <reaction evidence="13">
        <text>glycyl-sarcosine(out) + H(+)(out) = glycyl-sarcosine(in) + H(+)(in)</text>
        <dbReference type="Rhea" id="RHEA:64396"/>
        <dbReference type="ChEBI" id="CHEBI:15378"/>
        <dbReference type="ChEBI" id="CHEBI:155838"/>
    </reaction>
    <physiologicalReaction direction="left-to-right" evidence="13">
        <dbReference type="Rhea" id="RHEA:64397"/>
    </physiologicalReaction>
</comment>
<keyword evidence="12" id="KW-0325">Glycoprotein</keyword>
<evidence type="ECO:0000256" key="32">
    <source>
        <dbReference type="ARBA" id="ARBA00050390"/>
    </source>
</evidence>
<dbReference type="FunFam" id="1.20.1250.20:FF:000049">
    <property type="entry name" value="Solute carrier family 15 member 2"/>
    <property type="match status" value="1"/>
</dbReference>
<evidence type="ECO:0000256" key="7">
    <source>
        <dbReference type="ARBA" id="ARBA00022847"/>
    </source>
</evidence>
<evidence type="ECO:0000313" key="48">
    <source>
        <dbReference type="Ensembl" id="ENSGACP00000030030.1"/>
    </source>
</evidence>
<evidence type="ECO:0000256" key="16">
    <source>
        <dbReference type="ARBA" id="ARBA00035846"/>
    </source>
</evidence>
<feature type="transmembrane region" description="Helical" evidence="47">
    <location>
        <begin position="287"/>
        <end position="305"/>
    </location>
</feature>
<evidence type="ECO:0000256" key="10">
    <source>
        <dbReference type="ARBA" id="ARBA00022989"/>
    </source>
</evidence>
<evidence type="ECO:0000256" key="35">
    <source>
        <dbReference type="ARBA" id="ARBA00051459"/>
    </source>
</evidence>
<evidence type="ECO:0000256" key="30">
    <source>
        <dbReference type="ARBA" id="ARBA00050357"/>
    </source>
</evidence>
<comment type="catalytic activity">
    <reaction evidence="30">
        <text>L-aspartyl-glycine(out) + 2 H(+)(out) = L-aspartyl-glycine(in) + 2 H(+)(in)</text>
        <dbReference type="Rhea" id="RHEA:71683"/>
        <dbReference type="ChEBI" id="CHEBI:15378"/>
        <dbReference type="ChEBI" id="CHEBI:191203"/>
    </reaction>
    <physiologicalReaction direction="left-to-right" evidence="30">
        <dbReference type="Rhea" id="RHEA:71684"/>
    </physiologicalReaction>
</comment>
<feature type="transmembrane region" description="Helical" evidence="47">
    <location>
        <begin position="369"/>
        <end position="390"/>
    </location>
</feature>
<evidence type="ECO:0000256" key="26">
    <source>
        <dbReference type="ARBA" id="ARBA00042837"/>
    </source>
</evidence>
<evidence type="ECO:0000256" key="19">
    <source>
        <dbReference type="ARBA" id="ARBA00036347"/>
    </source>
</evidence>
<dbReference type="Ensembl" id="ENSGACT00000069190.1">
    <property type="protein sequence ID" value="ENSGACP00000030030.1"/>
    <property type="gene ID" value="ENSGACG00000013831.2"/>
</dbReference>
<evidence type="ECO:0000256" key="40">
    <source>
        <dbReference type="ARBA" id="ARBA00052105"/>
    </source>
</evidence>
<evidence type="ECO:0000256" key="47">
    <source>
        <dbReference type="SAM" id="Phobius"/>
    </source>
</evidence>
<evidence type="ECO:0000256" key="23">
    <source>
        <dbReference type="ARBA" id="ARBA00036905"/>
    </source>
</evidence>
<evidence type="ECO:0000256" key="41">
    <source>
        <dbReference type="ARBA" id="ARBA00052153"/>
    </source>
</evidence>
<evidence type="ECO:0000256" key="3">
    <source>
        <dbReference type="ARBA" id="ARBA00005982"/>
    </source>
</evidence>
<keyword evidence="5" id="KW-1003">Cell membrane</keyword>
<evidence type="ECO:0000256" key="20">
    <source>
        <dbReference type="ARBA" id="ARBA00036515"/>
    </source>
</evidence>
<evidence type="ECO:0000256" key="37">
    <source>
        <dbReference type="ARBA" id="ARBA00051580"/>
    </source>
</evidence>
<evidence type="ECO:0000256" key="38">
    <source>
        <dbReference type="ARBA" id="ARBA00051804"/>
    </source>
</evidence>
<dbReference type="GO" id="GO:0015293">
    <property type="term" value="F:symporter activity"/>
    <property type="evidence" value="ECO:0007669"/>
    <property type="project" value="UniProtKB-KW"/>
</dbReference>
<dbReference type="GO" id="GO:0016324">
    <property type="term" value="C:apical plasma membrane"/>
    <property type="evidence" value="ECO:0007669"/>
    <property type="project" value="UniProtKB-SubCell"/>
</dbReference>
<evidence type="ECO:0000256" key="13">
    <source>
        <dbReference type="ARBA" id="ARBA00023494"/>
    </source>
</evidence>
<feature type="transmembrane region" description="Helical" evidence="47">
    <location>
        <begin position="92"/>
        <end position="114"/>
    </location>
</feature>
<evidence type="ECO:0000256" key="28">
    <source>
        <dbReference type="ARBA" id="ARBA00045775"/>
    </source>
</evidence>
<evidence type="ECO:0000256" key="14">
    <source>
        <dbReference type="ARBA" id="ARBA00023522"/>
    </source>
</evidence>
<evidence type="ECO:0000256" key="39">
    <source>
        <dbReference type="ARBA" id="ARBA00052040"/>
    </source>
</evidence>
<feature type="region of interest" description="Disordered" evidence="46">
    <location>
        <begin position="674"/>
        <end position="712"/>
    </location>
</feature>
<comment type="catalytic activity">
    <reaction evidence="33">
        <text>N-acetyl-D-muramoyl-L-alanyl-D-isoglutamine(out) + 2 H(+)(out) = N-acetyl-D-muramoyl-L-alanyl-D-isoglutamine(in) + 2 H(+)(in)</text>
        <dbReference type="Rhea" id="RHEA:64408"/>
        <dbReference type="ChEBI" id="CHEBI:15378"/>
        <dbReference type="ChEBI" id="CHEBI:155830"/>
    </reaction>
</comment>
<comment type="catalytic activity">
    <reaction evidence="38">
        <text>L-phenylalanyl-L-phenylalanine(out) + H(+)(out) = L-phenylalanyl-L-phenylalanine(in) + H(+)(in)</text>
        <dbReference type="Rhea" id="RHEA:71707"/>
        <dbReference type="ChEBI" id="CHEBI:15378"/>
        <dbReference type="ChEBI" id="CHEBI:191205"/>
    </reaction>
    <physiologicalReaction direction="left-to-right" evidence="38">
        <dbReference type="Rhea" id="RHEA:71708"/>
    </physiologicalReaction>
</comment>
<evidence type="ECO:0000256" key="15">
    <source>
        <dbReference type="ARBA" id="ARBA00034998"/>
    </source>
</evidence>
<name>A0AAQ4NTP9_GASAC</name>
<evidence type="ECO:0000256" key="1">
    <source>
        <dbReference type="ARBA" id="ARBA00004221"/>
    </source>
</evidence>
<keyword evidence="9" id="KW-0653">Protein transport</keyword>
<evidence type="ECO:0000256" key="24">
    <source>
        <dbReference type="ARBA" id="ARBA00041093"/>
    </source>
</evidence>
<evidence type="ECO:0000256" key="29">
    <source>
        <dbReference type="ARBA" id="ARBA00050347"/>
    </source>
</evidence>
<keyword evidence="49" id="KW-1185">Reference proteome</keyword>
<dbReference type="CDD" id="cd17412">
    <property type="entry name" value="MFS_SLC15A1"/>
    <property type="match status" value="1"/>
</dbReference>
<evidence type="ECO:0000256" key="42">
    <source>
        <dbReference type="ARBA" id="ARBA00052370"/>
    </source>
</evidence>
<comment type="catalytic activity">
    <reaction evidence="23">
        <text>glycylglycyl-L-isoleucine(out) + H(+)(out) = glycylglycyl-L-isoleucine(in) + H(+)(in)</text>
        <dbReference type="Rhea" id="RHEA:64436"/>
        <dbReference type="ChEBI" id="CHEBI:15378"/>
        <dbReference type="ChEBI" id="CHEBI:155850"/>
    </reaction>
    <physiologicalReaction direction="left-to-right" evidence="23">
        <dbReference type="Rhea" id="RHEA:64437"/>
    </physiologicalReaction>
</comment>
<comment type="catalytic activity">
    <reaction evidence="44">
        <text>L-alanyl-L-leucyl-L-alanine(out) + H(+)(out) = L-alanyl-L-leucyl-L-alanine(in) + H(+)(in)</text>
        <dbReference type="Rhea" id="RHEA:71723"/>
        <dbReference type="ChEBI" id="CHEBI:15378"/>
        <dbReference type="ChEBI" id="CHEBI:191212"/>
    </reaction>
    <physiologicalReaction direction="left-to-right" evidence="44">
        <dbReference type="Rhea" id="RHEA:71724"/>
    </physiologicalReaction>
</comment>
<evidence type="ECO:0000256" key="5">
    <source>
        <dbReference type="ARBA" id="ARBA00022475"/>
    </source>
</evidence>
<dbReference type="GO" id="GO:0015031">
    <property type="term" value="P:protein transport"/>
    <property type="evidence" value="ECO:0007669"/>
    <property type="project" value="UniProtKB-KW"/>
</dbReference>
<comment type="catalytic activity">
    <reaction evidence="21">
        <text>glycyl-L-glutamine(out) + H(+)(out) = glycyl-L-glutamine(in) + H(+)(in)</text>
        <dbReference type="Rhea" id="RHEA:71671"/>
        <dbReference type="ChEBI" id="CHEBI:15378"/>
        <dbReference type="ChEBI" id="CHEBI:74392"/>
    </reaction>
    <physiologicalReaction direction="left-to-right" evidence="21">
        <dbReference type="Rhea" id="RHEA:71672"/>
    </physiologicalReaction>
    <physiologicalReaction direction="right-to-left" evidence="21">
        <dbReference type="Rhea" id="RHEA:71673"/>
    </physiologicalReaction>
</comment>
<keyword evidence="8" id="KW-0571">Peptide transport</keyword>
<evidence type="ECO:0000256" key="18">
    <source>
        <dbReference type="ARBA" id="ARBA00036337"/>
    </source>
</evidence>
<keyword evidence="7" id="KW-0769">Symport</keyword>
<dbReference type="PANTHER" id="PTHR11654">
    <property type="entry name" value="OLIGOPEPTIDE TRANSPORTER-RELATED"/>
    <property type="match status" value="1"/>
</dbReference>
<evidence type="ECO:0000256" key="4">
    <source>
        <dbReference type="ARBA" id="ARBA00022448"/>
    </source>
</evidence>
<organism evidence="48 49">
    <name type="scientific">Gasterosteus aculeatus aculeatus</name>
    <name type="common">three-spined stickleback</name>
    <dbReference type="NCBI Taxonomy" id="481459"/>
    <lineage>
        <taxon>Eukaryota</taxon>
        <taxon>Metazoa</taxon>
        <taxon>Chordata</taxon>
        <taxon>Craniata</taxon>
        <taxon>Vertebrata</taxon>
        <taxon>Euteleostomi</taxon>
        <taxon>Actinopterygii</taxon>
        <taxon>Neopterygii</taxon>
        <taxon>Teleostei</taxon>
        <taxon>Neoteleostei</taxon>
        <taxon>Acanthomorphata</taxon>
        <taxon>Eupercaria</taxon>
        <taxon>Perciformes</taxon>
        <taxon>Cottioidei</taxon>
        <taxon>Gasterosteales</taxon>
        <taxon>Gasterosteidae</taxon>
        <taxon>Gasterosteus</taxon>
    </lineage>
</organism>
<reference evidence="48" key="2">
    <citation type="submission" date="2025-08" db="UniProtKB">
        <authorList>
            <consortium name="Ensembl"/>
        </authorList>
    </citation>
    <scope>IDENTIFICATION</scope>
</reference>
<evidence type="ECO:0000256" key="34">
    <source>
        <dbReference type="ARBA" id="ARBA00051307"/>
    </source>
</evidence>
<evidence type="ECO:0000256" key="8">
    <source>
        <dbReference type="ARBA" id="ARBA00022856"/>
    </source>
</evidence>
<comment type="catalytic activity">
    <reaction evidence="40">
        <text>L-leucyl-L-leucine(out) + H(+)(out) = L-leucyl-L-leucine(in) + H(+)(in)</text>
        <dbReference type="Rhea" id="RHEA:71715"/>
        <dbReference type="ChEBI" id="CHEBI:15378"/>
        <dbReference type="ChEBI" id="CHEBI:191208"/>
    </reaction>
    <physiologicalReaction direction="left-to-right" evidence="40">
        <dbReference type="Rhea" id="RHEA:71716"/>
    </physiologicalReaction>
</comment>
<sequence length="712" mass="80566">MAAKDEGKDPKKKSATVCGFPISIFFIVVNEFCERFSYYGMRAVLVLYFKYFLRWDDDFATTIYHTFVALCYLTPIMGAIVADSWLGKFKTIVYLSIVYTVGQVVLAVSAIHDITDTNRDGTPDNMTLHIVLSMLGLALIAVGTGGIKPCVSAFGGDQFQDHQEKQRGTFFSIFYLSINAGSLLSTIITPILRGQECGIYTKQKCYSLAFGVPAGLMVASLIVFIVGSGMYIKTPPQGNIMVKFFTCIGFAIKNRFRHRTNEFPKRTHWMDWAEEKYDKLLIAQVKMVLKVLFLYIPLPMFWALYDQQGSRWTLQATNMDGDFGILTIQPDQMQTINAILILLLVPIVESVIYPLIAKCKINFTPLRRITVGMFFAALAFIAAALVEIQIESQMVNNRLEQLFYCRRFDHVSLLSPCNWRTIIFIKTRSVHDYFRPANVDNYDKSVLHYQEIFISLQPEILLLPSIKKDIEKCPPARFFNGLDSDLNVTIGNLDFGDVSANNMSVYVGVPKGSAQFKIKSAAEECVYTQELGFGSSFTLIIPPTFAFGSNCEQSIRPVLDMEQNSFHMAWQIPQYFLLTLGEVVFSVTGLEFSYSQAPSNMKSVLQAGWLLTVAVGNIVVLIVAEAATLQDQWAEYVLFASLLLVVCVIFAIMAYFYTYIDPAKIEAEFAQIDPKQKEKRRNSRKDSVEQHKEERRSSDSSYDNEEQKQTRI</sequence>
<protein>
    <recommendedName>
        <fullName evidence="24">Solute carrier family 15 member 1</fullName>
    </recommendedName>
    <alternativeName>
        <fullName evidence="27">Intestinal H(+)/peptide cotransporter</fullName>
    </alternativeName>
    <alternativeName>
        <fullName evidence="25">Oligopeptide transporter, small intestine isoform</fullName>
    </alternativeName>
    <alternativeName>
        <fullName evidence="26">Peptide transporter 1</fullName>
    </alternativeName>
</protein>
<comment type="catalytic activity">
    <reaction evidence="35">
        <text>L-phenylalanyl-L-leucine(out) + H(+)(out) = L-phenylalanyl-L-leucine(in) + H(+)(in)</text>
        <dbReference type="Rhea" id="RHEA:71699"/>
        <dbReference type="ChEBI" id="CHEBI:15378"/>
        <dbReference type="ChEBI" id="CHEBI:190710"/>
    </reaction>
    <physiologicalReaction direction="left-to-right" evidence="35">
        <dbReference type="Rhea" id="RHEA:71700"/>
    </physiologicalReaction>
</comment>
<dbReference type="Gene3D" id="1.20.1250.20">
    <property type="entry name" value="MFS general substrate transporter like domains"/>
    <property type="match status" value="2"/>
</dbReference>
<dbReference type="PROSITE" id="PS01023">
    <property type="entry name" value="PTR2_2"/>
    <property type="match status" value="1"/>
</dbReference>
<feature type="transmembrane region" description="Helical" evidence="47">
    <location>
        <begin position="126"/>
        <end position="147"/>
    </location>
</feature>
<comment type="catalytic activity">
    <reaction evidence="19">
        <text>glycyl-L-aspartate(out) + 2 H(+)(out) = glycyl-L-aspartate(in) + 2 H(+)(in)</text>
        <dbReference type="Rhea" id="RHEA:71687"/>
        <dbReference type="ChEBI" id="CHEBI:15378"/>
        <dbReference type="ChEBI" id="CHEBI:191204"/>
    </reaction>
    <physiologicalReaction direction="left-to-right" evidence="19">
        <dbReference type="Rhea" id="RHEA:71688"/>
    </physiologicalReaction>
    <physiologicalReaction direction="right-to-left" evidence="19">
        <dbReference type="Rhea" id="RHEA:71689"/>
    </physiologicalReaction>
</comment>
<proteinExistence type="inferred from homology"/>
<evidence type="ECO:0000256" key="11">
    <source>
        <dbReference type="ARBA" id="ARBA00023136"/>
    </source>
</evidence>
<dbReference type="GeneTree" id="ENSGT00940000155995"/>
<comment type="catalytic activity">
    <reaction evidence="36">
        <text>L-alanyl-L-lysine(out) + H(+)(out) = L-alanyl-L-lysine(in) + H(+)(in)</text>
        <dbReference type="Rhea" id="RHEA:72611"/>
        <dbReference type="ChEBI" id="CHEBI:15378"/>
        <dbReference type="ChEBI" id="CHEBI:192470"/>
    </reaction>
    <physiologicalReaction direction="left-to-right" evidence="36">
        <dbReference type="Rhea" id="RHEA:72612"/>
    </physiologicalReaction>
</comment>
<evidence type="ECO:0000256" key="9">
    <source>
        <dbReference type="ARBA" id="ARBA00022927"/>
    </source>
</evidence>
<comment type="catalytic activity">
    <reaction evidence="20">
        <text>glycyl-L-proline(out) + H(+)(out) = glycyl-L-proline(in) + H(+)(in)</text>
        <dbReference type="Rhea" id="RHEA:64428"/>
        <dbReference type="ChEBI" id="CHEBI:15378"/>
        <dbReference type="ChEBI" id="CHEBI:73779"/>
    </reaction>
    <physiologicalReaction direction="left-to-right" evidence="20">
        <dbReference type="Rhea" id="RHEA:64429"/>
    </physiologicalReaction>
</comment>
<feature type="transmembrane region" description="Helical" evidence="47">
    <location>
        <begin position="636"/>
        <end position="657"/>
    </location>
</feature>
<keyword evidence="10 47" id="KW-1133">Transmembrane helix</keyword>
<evidence type="ECO:0000256" key="36">
    <source>
        <dbReference type="ARBA" id="ARBA00051565"/>
    </source>
</evidence>
<comment type="catalytic activity">
    <reaction evidence="29">
        <text>L-alanyl-L-proline(out) + H(+)(out) = L-alanyl-L-proline(in) + H(+)(in)</text>
        <dbReference type="Rhea" id="RHEA:64420"/>
        <dbReference type="ChEBI" id="CHEBI:15378"/>
        <dbReference type="ChEBI" id="CHEBI:155848"/>
    </reaction>
    <physiologicalReaction direction="left-to-right" evidence="29">
        <dbReference type="Rhea" id="RHEA:64421"/>
    </physiologicalReaction>
</comment>
<evidence type="ECO:0000256" key="44">
    <source>
        <dbReference type="ARBA" id="ARBA00052590"/>
    </source>
</evidence>
<evidence type="ECO:0000256" key="22">
    <source>
        <dbReference type="ARBA" id="ARBA00036857"/>
    </source>
</evidence>
<comment type="function">
    <text evidence="28">Electrogenic proton-coupled amino-acid transporter that transports oligopeptides of 2 to 4 amino acids with a preference for dipeptides. Transports neutral and monovalently charged peptides with a proton to peptide stoichiometry of 1:1 or 2:1. Primarily responsible for the absorption of dietary di- and tripeptides from the small intestinal lumen. Mediates transepithelial transport of muramyl and N-formylated bacterial dipeptides contributing to recognition of pathogenic bacteria by the mucosal immune system.</text>
</comment>
<comment type="catalytic activity">
    <reaction evidence="41">
        <text>L-leucyl-L-proline(out) + H(+)(out) = L-leucyl-L-proline(in) + H(+)(in)</text>
        <dbReference type="Rhea" id="RHEA:64424"/>
        <dbReference type="ChEBI" id="CHEBI:15378"/>
        <dbReference type="ChEBI" id="CHEBI:155847"/>
    </reaction>
    <physiologicalReaction direction="left-to-right" evidence="41">
        <dbReference type="Rhea" id="RHEA:64425"/>
    </physiologicalReaction>
</comment>
<keyword evidence="4 45" id="KW-0813">Transport</keyword>
<comment type="catalytic activity">
    <reaction evidence="32">
        <text>L-alanyl-L-valine(out) + H(+)(out) = L-alanyl-L-valine(in) + H(+)(in)</text>
        <dbReference type="Rhea" id="RHEA:72615"/>
        <dbReference type="ChEBI" id="CHEBI:15378"/>
        <dbReference type="ChEBI" id="CHEBI:192471"/>
    </reaction>
    <physiologicalReaction direction="left-to-right" evidence="32">
        <dbReference type="Rhea" id="RHEA:72616"/>
    </physiologicalReaction>
</comment>
<accession>A0AAQ4NTP9</accession>
<evidence type="ECO:0000313" key="49">
    <source>
        <dbReference type="Proteomes" id="UP000007635"/>
    </source>
</evidence>
<dbReference type="FunFam" id="1.20.1250.20:FF:000205">
    <property type="entry name" value="Solute carrier family 15 oligopeptide transporter member 1"/>
    <property type="match status" value="1"/>
</dbReference>
<dbReference type="InterPro" id="IPR018456">
    <property type="entry name" value="PTR2_symporter_CS"/>
</dbReference>